<accession>A0A645C8W0</accession>
<organism evidence="1">
    <name type="scientific">bioreactor metagenome</name>
    <dbReference type="NCBI Taxonomy" id="1076179"/>
    <lineage>
        <taxon>unclassified sequences</taxon>
        <taxon>metagenomes</taxon>
        <taxon>ecological metagenomes</taxon>
    </lineage>
</organism>
<gene>
    <name evidence="1" type="ORF">SDC9_118369</name>
</gene>
<dbReference type="EMBL" id="VSSQ01024095">
    <property type="protein sequence ID" value="MPM71404.1"/>
    <property type="molecule type" value="Genomic_DNA"/>
</dbReference>
<reference evidence="1" key="1">
    <citation type="submission" date="2019-08" db="EMBL/GenBank/DDBJ databases">
        <authorList>
            <person name="Kucharzyk K."/>
            <person name="Murdoch R.W."/>
            <person name="Higgins S."/>
            <person name="Loffler F."/>
        </authorList>
    </citation>
    <scope>NUCLEOTIDE SEQUENCE</scope>
</reference>
<proteinExistence type="predicted"/>
<name>A0A645C8W0_9ZZZZ</name>
<comment type="caution">
    <text evidence="1">The sequence shown here is derived from an EMBL/GenBank/DDBJ whole genome shotgun (WGS) entry which is preliminary data.</text>
</comment>
<protein>
    <submittedName>
        <fullName evidence="1">Uncharacterized protein</fullName>
    </submittedName>
</protein>
<dbReference type="AlphaFoldDB" id="A0A645C8W0"/>
<evidence type="ECO:0000313" key="1">
    <source>
        <dbReference type="EMBL" id="MPM71404.1"/>
    </source>
</evidence>
<sequence>MASLAGAHSIQDVGARCRDTAVFRAGDEHQSRLQRENAIRFIRQPKLRFVRHREVAGAECDGKRAALPVCVDAIPSLAGNGIGKGKVIAPVQLIL</sequence>